<keyword evidence="6" id="KW-0282">Flagellum</keyword>
<dbReference type="GO" id="GO:0044781">
    <property type="term" value="P:bacterial-type flagellum organization"/>
    <property type="evidence" value="ECO:0007669"/>
    <property type="project" value="UniProtKB-KW"/>
</dbReference>
<evidence type="ECO:0000256" key="1">
    <source>
        <dbReference type="ARBA" id="ARBA00004514"/>
    </source>
</evidence>
<name>A0A401JDI1_9PROT</name>
<organism evidence="6 7">
    <name type="scientific">Sulfuriferula multivorans</name>
    <dbReference type="NCBI Taxonomy" id="1559896"/>
    <lineage>
        <taxon>Bacteria</taxon>
        <taxon>Pseudomonadati</taxon>
        <taxon>Pseudomonadota</taxon>
        <taxon>Betaproteobacteria</taxon>
        <taxon>Nitrosomonadales</taxon>
        <taxon>Sulfuricellaceae</taxon>
        <taxon>Sulfuriferula</taxon>
    </lineage>
</organism>
<keyword evidence="4" id="KW-0143">Chaperone</keyword>
<keyword evidence="3" id="KW-1005">Bacterial flagellum biogenesis</keyword>
<keyword evidence="7" id="KW-1185">Reference proteome</keyword>
<dbReference type="AlphaFoldDB" id="A0A401JDI1"/>
<evidence type="ECO:0000313" key="7">
    <source>
        <dbReference type="Proteomes" id="UP000286806"/>
    </source>
</evidence>
<keyword evidence="2" id="KW-0963">Cytoplasm</keyword>
<evidence type="ECO:0000256" key="2">
    <source>
        <dbReference type="ARBA" id="ARBA00022490"/>
    </source>
</evidence>
<dbReference type="EMBL" id="BGOW01000013">
    <property type="protein sequence ID" value="GBL45627.1"/>
    <property type="molecule type" value="Genomic_DNA"/>
</dbReference>
<proteinExistence type="predicted"/>
<dbReference type="InterPro" id="IPR008622">
    <property type="entry name" value="FliT"/>
</dbReference>
<reference evidence="6 7" key="1">
    <citation type="journal article" date="2019" name="Front. Microbiol.">
        <title>Genomes of Neutrophilic Sulfur-Oxidizing Chemolithoautotrophs Representing 9 Proteobacterial Species From 8 Genera.</title>
        <authorList>
            <person name="Watanabe T."/>
            <person name="Kojima H."/>
            <person name="Umezawa K."/>
            <person name="Hori C."/>
            <person name="Takasuka T.E."/>
            <person name="Kato Y."/>
            <person name="Fukui M."/>
        </authorList>
    </citation>
    <scope>NUCLEOTIDE SEQUENCE [LARGE SCALE GENOMIC DNA]</scope>
    <source>
        <strain evidence="6 7">TTN</strain>
    </source>
</reference>
<sequence>MMNSEEIISVYESVANITEQMLTAARSSDWERLAALESNCASHVRTLEKSEPRSALSGEMRERKFNIIQKILADDREIRNITEPWMAQLSSLMNNTSTERKLSMTYGRNQAG</sequence>
<protein>
    <recommendedName>
        <fullName evidence="5">Flagellar protein FliT</fullName>
    </recommendedName>
</protein>
<keyword evidence="6" id="KW-0966">Cell projection</keyword>
<dbReference type="Pfam" id="PF05400">
    <property type="entry name" value="FliT"/>
    <property type="match status" value="1"/>
</dbReference>
<dbReference type="Gene3D" id="1.20.58.380">
    <property type="entry name" value="Flagellar protein flit"/>
    <property type="match status" value="1"/>
</dbReference>
<dbReference type="RefSeq" id="WP_223247724.1">
    <property type="nucleotide sequence ID" value="NZ_BGOW01000013.1"/>
</dbReference>
<comment type="caution">
    <text evidence="6">The sequence shown here is derived from an EMBL/GenBank/DDBJ whole genome shotgun (WGS) entry which is preliminary data.</text>
</comment>
<gene>
    <name evidence="6" type="ORF">SFMTTN_1437</name>
</gene>
<evidence type="ECO:0000313" key="6">
    <source>
        <dbReference type="EMBL" id="GBL45627.1"/>
    </source>
</evidence>
<dbReference type="Proteomes" id="UP000286806">
    <property type="component" value="Unassembled WGS sequence"/>
</dbReference>
<comment type="subcellular location">
    <subcellularLocation>
        <location evidence="1">Cytoplasm</location>
        <location evidence="1">Cytosol</location>
    </subcellularLocation>
</comment>
<evidence type="ECO:0000256" key="5">
    <source>
        <dbReference type="ARBA" id="ARBA00093797"/>
    </source>
</evidence>
<evidence type="ECO:0000256" key="3">
    <source>
        <dbReference type="ARBA" id="ARBA00022795"/>
    </source>
</evidence>
<accession>A0A401JDI1</accession>
<keyword evidence="6" id="KW-0969">Cilium</keyword>
<evidence type="ECO:0000256" key="4">
    <source>
        <dbReference type="ARBA" id="ARBA00023186"/>
    </source>
</evidence>